<name>A0A1S3J9X9_LINAN</name>
<dbReference type="GO" id="GO:0005634">
    <property type="term" value="C:nucleus"/>
    <property type="evidence" value="ECO:0007669"/>
    <property type="project" value="UniProtKB-SubCell"/>
</dbReference>
<keyword evidence="4" id="KW-0963">Cytoplasm</keyword>
<evidence type="ECO:0000313" key="7">
    <source>
        <dbReference type="Proteomes" id="UP000085678"/>
    </source>
</evidence>
<organism evidence="7 8">
    <name type="scientific">Lingula anatina</name>
    <name type="common">Brachiopod</name>
    <name type="synonym">Lingula unguis</name>
    <dbReference type="NCBI Taxonomy" id="7574"/>
    <lineage>
        <taxon>Eukaryota</taxon>
        <taxon>Metazoa</taxon>
        <taxon>Spiralia</taxon>
        <taxon>Lophotrochozoa</taxon>
        <taxon>Brachiopoda</taxon>
        <taxon>Linguliformea</taxon>
        <taxon>Lingulata</taxon>
        <taxon>Lingulida</taxon>
        <taxon>Linguloidea</taxon>
        <taxon>Lingulidae</taxon>
        <taxon>Lingula</taxon>
    </lineage>
</organism>
<evidence type="ECO:0000313" key="8">
    <source>
        <dbReference type="RefSeq" id="XP_013407016.1"/>
    </source>
</evidence>
<dbReference type="GO" id="GO:0045087">
    <property type="term" value="P:innate immune response"/>
    <property type="evidence" value="ECO:0007669"/>
    <property type="project" value="TreeGrafter"/>
</dbReference>
<sequence length="190" mass="22458">MSSGIKQEVLCFNAFRELFRGRFTENEAGYLVQKFDFDIRKAASYVLETTSEDLRREIREKAKSWIEVIPRTREAKEGRISVEIRQFACQACDHSWWRRVPARKLVSKCYRCKVKFDALPRDEEWGYAEFLCECGHNFKGWAQMGATCLCYRCGAMVTTTCILPAASLQPRRRTWKRTERKEWTQLLLLY</sequence>
<evidence type="ECO:0000256" key="1">
    <source>
        <dbReference type="ARBA" id="ARBA00004123"/>
    </source>
</evidence>
<dbReference type="Proteomes" id="UP000085678">
    <property type="component" value="Unplaced"/>
</dbReference>
<dbReference type="PANTHER" id="PTHR16135:SF2">
    <property type="entry name" value="SHIFTLESS ANTIVIRAL INHIBITOR OF RIBOSOMAL FRAMESHIFTING PROTEIN"/>
    <property type="match status" value="1"/>
</dbReference>
<evidence type="ECO:0000256" key="3">
    <source>
        <dbReference type="ARBA" id="ARBA00005469"/>
    </source>
</evidence>
<comment type="similarity">
    <text evidence="3">Belongs to the SHFL family.</text>
</comment>
<dbReference type="Pfam" id="PF15135">
    <property type="entry name" value="UPF0515"/>
    <property type="match status" value="1"/>
</dbReference>
<keyword evidence="7" id="KW-1185">Reference proteome</keyword>
<evidence type="ECO:0000256" key="6">
    <source>
        <dbReference type="ARBA" id="ARBA00023242"/>
    </source>
</evidence>
<dbReference type="KEGG" id="lak:106171279"/>
<reference evidence="8" key="1">
    <citation type="submission" date="2025-08" db="UniProtKB">
        <authorList>
            <consortium name="RefSeq"/>
        </authorList>
    </citation>
    <scope>IDENTIFICATION</scope>
    <source>
        <tissue evidence="8">Gonads</tissue>
    </source>
</reference>
<dbReference type="InParanoid" id="A0A1S3J9X9"/>
<dbReference type="OrthoDB" id="9423182at2759"/>
<keyword evidence="6" id="KW-0539">Nucleus</keyword>
<dbReference type="GeneID" id="106171279"/>
<gene>
    <name evidence="8" type="primary">LOC106171279</name>
</gene>
<dbReference type="PANTHER" id="PTHR16135">
    <property type="entry name" value="REPRESSOR OF YIELD OF DENV PROTEIN"/>
    <property type="match status" value="1"/>
</dbReference>
<protein>
    <submittedName>
        <fullName evidence="8">Repressor of yield of DENV protein homolog</fullName>
    </submittedName>
</protein>
<evidence type="ECO:0000256" key="5">
    <source>
        <dbReference type="ARBA" id="ARBA00022884"/>
    </source>
</evidence>
<dbReference type="InterPro" id="IPR026795">
    <property type="entry name" value="SHFL"/>
</dbReference>
<dbReference type="GO" id="GO:0043022">
    <property type="term" value="F:ribosome binding"/>
    <property type="evidence" value="ECO:0007669"/>
    <property type="project" value="TreeGrafter"/>
</dbReference>
<evidence type="ECO:0000256" key="2">
    <source>
        <dbReference type="ARBA" id="ARBA00004331"/>
    </source>
</evidence>
<keyword evidence="5" id="KW-0694">RNA-binding</keyword>
<comment type="subcellular location">
    <subcellularLocation>
        <location evidence="2">Cytoplasm</location>
        <location evidence="2">Cytoplasmic ribonucleoprotein granule</location>
    </subcellularLocation>
    <subcellularLocation>
        <location evidence="1">Nucleus</location>
    </subcellularLocation>
</comment>
<dbReference type="GO" id="GO:0036464">
    <property type="term" value="C:cytoplasmic ribonucleoprotein granule"/>
    <property type="evidence" value="ECO:0007669"/>
    <property type="project" value="UniProtKB-SubCell"/>
</dbReference>
<dbReference type="RefSeq" id="XP_013407016.1">
    <property type="nucleotide sequence ID" value="XM_013551562.1"/>
</dbReference>
<dbReference type="GO" id="GO:0075523">
    <property type="term" value="P:viral translational frameshifting"/>
    <property type="evidence" value="ECO:0007669"/>
    <property type="project" value="TreeGrafter"/>
</dbReference>
<accession>A0A1S3J9X9</accession>
<evidence type="ECO:0000256" key="4">
    <source>
        <dbReference type="ARBA" id="ARBA00022490"/>
    </source>
</evidence>
<proteinExistence type="inferred from homology"/>
<dbReference type="GO" id="GO:1990825">
    <property type="term" value="F:sequence-specific mRNA binding"/>
    <property type="evidence" value="ECO:0007669"/>
    <property type="project" value="TreeGrafter"/>
</dbReference>
<dbReference type="AlphaFoldDB" id="A0A1S3J9X9"/>